<dbReference type="WBParaSite" id="SBAD_0000942201-mRNA-1">
    <property type="protein sequence ID" value="SBAD_0000942201-mRNA-1"/>
    <property type="gene ID" value="SBAD_0000942201"/>
</dbReference>
<keyword evidence="1" id="KW-0472">Membrane</keyword>
<gene>
    <name evidence="2" type="ORF">SBAD_LOCUS9095</name>
</gene>
<dbReference type="EMBL" id="UZAM01012309">
    <property type="protein sequence ID" value="VDP21142.1"/>
    <property type="molecule type" value="Genomic_DNA"/>
</dbReference>
<feature type="transmembrane region" description="Helical" evidence="1">
    <location>
        <begin position="127"/>
        <end position="157"/>
    </location>
</feature>
<organism evidence="4">
    <name type="scientific">Soboliphyme baturini</name>
    <dbReference type="NCBI Taxonomy" id="241478"/>
    <lineage>
        <taxon>Eukaryota</taxon>
        <taxon>Metazoa</taxon>
        <taxon>Ecdysozoa</taxon>
        <taxon>Nematoda</taxon>
        <taxon>Enoplea</taxon>
        <taxon>Dorylaimia</taxon>
        <taxon>Dioctophymatida</taxon>
        <taxon>Dioctophymatoidea</taxon>
        <taxon>Soboliphymatidae</taxon>
        <taxon>Soboliphyme</taxon>
    </lineage>
</organism>
<feature type="transmembrane region" description="Helical" evidence="1">
    <location>
        <begin position="20"/>
        <end position="38"/>
    </location>
</feature>
<dbReference type="AlphaFoldDB" id="A0A183IZP7"/>
<evidence type="ECO:0000313" key="3">
    <source>
        <dbReference type="Proteomes" id="UP000270296"/>
    </source>
</evidence>
<keyword evidence="3" id="KW-1185">Reference proteome</keyword>
<keyword evidence="1" id="KW-1133">Transmembrane helix</keyword>
<protein>
    <submittedName>
        <fullName evidence="4">DUF1736 domain-containing protein</fullName>
    </submittedName>
</protein>
<keyword evidence="1" id="KW-0812">Transmembrane</keyword>
<evidence type="ECO:0000256" key="1">
    <source>
        <dbReference type="SAM" id="Phobius"/>
    </source>
</evidence>
<accession>A0A183IZP7</accession>
<evidence type="ECO:0000313" key="4">
    <source>
        <dbReference type="WBParaSite" id="SBAD_0000942201-mRNA-1"/>
    </source>
</evidence>
<reference evidence="4" key="1">
    <citation type="submission" date="2016-06" db="UniProtKB">
        <authorList>
            <consortium name="WormBaseParasite"/>
        </authorList>
    </citation>
    <scope>IDENTIFICATION</scope>
</reference>
<reference evidence="2 3" key="2">
    <citation type="submission" date="2018-11" db="EMBL/GenBank/DDBJ databases">
        <authorList>
            <consortium name="Pathogen Informatics"/>
        </authorList>
    </citation>
    <scope>NUCLEOTIDE SEQUENCE [LARGE SCALE GENOMIC DNA]</scope>
</reference>
<dbReference type="Proteomes" id="UP000270296">
    <property type="component" value="Unassembled WGS sequence"/>
</dbReference>
<name>A0A183IZP7_9BILA</name>
<feature type="transmembrane region" description="Helical" evidence="1">
    <location>
        <begin position="50"/>
        <end position="69"/>
    </location>
</feature>
<proteinExistence type="predicted"/>
<sequence>MWTLRLALCSMVKSITHDEVLFGIYLSFTCFVSHRMLCRLETSAFSGRTLSILKNVVFFMYVLGISFAVSMSKKYVDLFYCERLYSLDQDAMCPWMIPEWNVERTSLCPIDRMTIQDLSLPLPRWTALMTIITSIAVYLFSAYFLAKACIIMLFLVIRNLTEDTEEVNRESACHSHSPPPQYESITN</sequence>
<evidence type="ECO:0000313" key="2">
    <source>
        <dbReference type="EMBL" id="VDP21142.1"/>
    </source>
</evidence>